<name>A0AAV4WZH5_CAEEX</name>
<feature type="compositionally biased region" description="Basic and acidic residues" evidence="1">
    <location>
        <begin position="18"/>
        <end position="28"/>
    </location>
</feature>
<feature type="region of interest" description="Disordered" evidence="1">
    <location>
        <begin position="1"/>
        <end position="42"/>
    </location>
</feature>
<evidence type="ECO:0000256" key="1">
    <source>
        <dbReference type="SAM" id="MobiDB-lite"/>
    </source>
</evidence>
<gene>
    <name evidence="2" type="ORF">CEXT_444081</name>
</gene>
<comment type="caution">
    <text evidence="2">The sequence shown here is derived from an EMBL/GenBank/DDBJ whole genome shotgun (WGS) entry which is preliminary data.</text>
</comment>
<accession>A0AAV4WZH5</accession>
<organism evidence="2 3">
    <name type="scientific">Caerostris extrusa</name>
    <name type="common">Bark spider</name>
    <name type="synonym">Caerostris bankana</name>
    <dbReference type="NCBI Taxonomy" id="172846"/>
    <lineage>
        <taxon>Eukaryota</taxon>
        <taxon>Metazoa</taxon>
        <taxon>Ecdysozoa</taxon>
        <taxon>Arthropoda</taxon>
        <taxon>Chelicerata</taxon>
        <taxon>Arachnida</taxon>
        <taxon>Araneae</taxon>
        <taxon>Araneomorphae</taxon>
        <taxon>Entelegynae</taxon>
        <taxon>Araneoidea</taxon>
        <taxon>Araneidae</taxon>
        <taxon>Caerostris</taxon>
    </lineage>
</organism>
<keyword evidence="3" id="KW-1185">Reference proteome</keyword>
<protein>
    <submittedName>
        <fullName evidence="2">Uncharacterized protein</fullName>
    </submittedName>
</protein>
<proteinExistence type="predicted"/>
<dbReference type="AlphaFoldDB" id="A0AAV4WZH5"/>
<evidence type="ECO:0000313" key="2">
    <source>
        <dbReference type="EMBL" id="GIY88326.1"/>
    </source>
</evidence>
<reference evidence="2 3" key="1">
    <citation type="submission" date="2021-06" db="EMBL/GenBank/DDBJ databases">
        <title>Caerostris extrusa draft genome.</title>
        <authorList>
            <person name="Kono N."/>
            <person name="Arakawa K."/>
        </authorList>
    </citation>
    <scope>NUCLEOTIDE SEQUENCE [LARGE SCALE GENOMIC DNA]</scope>
</reference>
<dbReference type="Proteomes" id="UP001054945">
    <property type="component" value="Unassembled WGS sequence"/>
</dbReference>
<sequence>MVLKPPRNSVTGTPVAPEYHRRPFERVERRKRQATGGKKNGFHSFTEVTKSLTLHVKFNCSYDPYCLTSSHVTRQEFES</sequence>
<dbReference type="EMBL" id="BPLR01017051">
    <property type="protein sequence ID" value="GIY88326.1"/>
    <property type="molecule type" value="Genomic_DNA"/>
</dbReference>
<evidence type="ECO:0000313" key="3">
    <source>
        <dbReference type="Proteomes" id="UP001054945"/>
    </source>
</evidence>